<gene>
    <name evidence="1" type="ORF">CQA66_06960</name>
</gene>
<keyword evidence="2" id="KW-1185">Reference proteome</keyword>
<dbReference type="EMBL" id="NXLW01000013">
    <property type="protein sequence ID" value="RDU71286.1"/>
    <property type="molecule type" value="Genomic_DNA"/>
</dbReference>
<dbReference type="RefSeq" id="WP_104762256.1">
    <property type="nucleotide sequence ID" value="NZ_FZPM01000002.1"/>
</dbReference>
<dbReference type="AlphaFoldDB" id="A0A3D8J257"/>
<organism evidence="1 2">
    <name type="scientific">Helicobacter aurati</name>
    <dbReference type="NCBI Taxonomy" id="137778"/>
    <lineage>
        <taxon>Bacteria</taxon>
        <taxon>Pseudomonadati</taxon>
        <taxon>Campylobacterota</taxon>
        <taxon>Epsilonproteobacteria</taxon>
        <taxon>Campylobacterales</taxon>
        <taxon>Helicobacteraceae</taxon>
        <taxon>Helicobacter</taxon>
    </lineage>
</organism>
<proteinExistence type="predicted"/>
<sequence>MQSSLLGGNLGLYNTQTHYIKKGVAVQNNNAAKASEELQSDSHSERQTYGLVILELMSEQEYQAWLRATAGMSESEKMLAVQKLYPLADIEKLRSKKLALGEDKLVQQESIKRENKETQPFVINANKLNGMKIFNANSDFVQRYKNALQNLTADVAVSG</sequence>
<name>A0A3D8J257_9HELI</name>
<accession>A0A3D8J257</accession>
<evidence type="ECO:0000313" key="1">
    <source>
        <dbReference type="EMBL" id="RDU71286.1"/>
    </source>
</evidence>
<comment type="caution">
    <text evidence="1">The sequence shown here is derived from an EMBL/GenBank/DDBJ whole genome shotgun (WGS) entry which is preliminary data.</text>
</comment>
<reference evidence="1 2" key="1">
    <citation type="submission" date="2018-04" db="EMBL/GenBank/DDBJ databases">
        <title>Novel Campyloabacter and Helicobacter Species and Strains.</title>
        <authorList>
            <person name="Mannion A.J."/>
            <person name="Shen Z."/>
            <person name="Fox J.G."/>
        </authorList>
    </citation>
    <scope>NUCLEOTIDE SEQUENCE [LARGE SCALE GENOMIC DNA]</scope>
    <source>
        <strain evidence="1 2">MIT 97-5075</strain>
    </source>
</reference>
<dbReference type="Proteomes" id="UP000256424">
    <property type="component" value="Unassembled WGS sequence"/>
</dbReference>
<protein>
    <submittedName>
        <fullName evidence="1">Uncharacterized protein</fullName>
    </submittedName>
</protein>
<dbReference type="OrthoDB" id="5330163at2"/>
<evidence type="ECO:0000313" key="2">
    <source>
        <dbReference type="Proteomes" id="UP000256424"/>
    </source>
</evidence>